<evidence type="ECO:0000256" key="1">
    <source>
        <dbReference type="SAM" id="SignalP"/>
    </source>
</evidence>
<reference evidence="2 3" key="1">
    <citation type="submission" date="2021-06" db="EMBL/GenBank/DDBJ databases">
        <authorList>
            <person name="Palmer J.M."/>
        </authorList>
    </citation>
    <scope>NUCLEOTIDE SEQUENCE [LARGE SCALE GENOMIC DNA]</scope>
    <source>
        <strain evidence="2 3">AS_MEX2019</strain>
        <tissue evidence="2">Muscle</tissue>
    </source>
</reference>
<accession>A0ABV0Y6Z7</accession>
<dbReference type="Proteomes" id="UP001469553">
    <property type="component" value="Unassembled WGS sequence"/>
</dbReference>
<name>A0ABV0Y6Z7_9TELE</name>
<organism evidence="2 3">
    <name type="scientific">Ameca splendens</name>
    <dbReference type="NCBI Taxonomy" id="208324"/>
    <lineage>
        <taxon>Eukaryota</taxon>
        <taxon>Metazoa</taxon>
        <taxon>Chordata</taxon>
        <taxon>Craniata</taxon>
        <taxon>Vertebrata</taxon>
        <taxon>Euteleostomi</taxon>
        <taxon>Actinopterygii</taxon>
        <taxon>Neopterygii</taxon>
        <taxon>Teleostei</taxon>
        <taxon>Neoteleostei</taxon>
        <taxon>Acanthomorphata</taxon>
        <taxon>Ovalentaria</taxon>
        <taxon>Atherinomorphae</taxon>
        <taxon>Cyprinodontiformes</taxon>
        <taxon>Goodeidae</taxon>
        <taxon>Ameca</taxon>
    </lineage>
</organism>
<evidence type="ECO:0008006" key="4">
    <source>
        <dbReference type="Google" id="ProtNLM"/>
    </source>
</evidence>
<gene>
    <name evidence="2" type="ORF">AMECASPLE_034339</name>
</gene>
<evidence type="ECO:0000313" key="2">
    <source>
        <dbReference type="EMBL" id="MEQ2289555.1"/>
    </source>
</evidence>
<comment type="caution">
    <text evidence="2">The sequence shown here is derived from an EMBL/GenBank/DDBJ whole genome shotgun (WGS) entry which is preliminary data.</text>
</comment>
<proteinExistence type="predicted"/>
<sequence>MLPALQRLSVLPLWFIFGHSSSSFEEPTCLCLFMPIIRVWIFRQAPVAATGLHNLSFLRGNPVHLPTSGTSGLHLKEVLILGKDQSNLRNQAYQTRNLISSEPSTPTTGLCLRSRTRMQGDCQTGTET</sequence>
<feature type="signal peptide" evidence="1">
    <location>
        <begin position="1"/>
        <end position="23"/>
    </location>
</feature>
<keyword evidence="1" id="KW-0732">Signal</keyword>
<feature type="chain" id="PRO_5047182549" description="Secreted protein" evidence="1">
    <location>
        <begin position="24"/>
        <end position="128"/>
    </location>
</feature>
<dbReference type="EMBL" id="JAHRIP010023650">
    <property type="protein sequence ID" value="MEQ2289555.1"/>
    <property type="molecule type" value="Genomic_DNA"/>
</dbReference>
<protein>
    <recommendedName>
        <fullName evidence="4">Secreted protein</fullName>
    </recommendedName>
</protein>
<evidence type="ECO:0000313" key="3">
    <source>
        <dbReference type="Proteomes" id="UP001469553"/>
    </source>
</evidence>
<keyword evidence="3" id="KW-1185">Reference proteome</keyword>